<dbReference type="InterPro" id="IPR036249">
    <property type="entry name" value="Thioredoxin-like_sf"/>
</dbReference>
<evidence type="ECO:0000313" key="10">
    <source>
        <dbReference type="Proteomes" id="UP000620224"/>
    </source>
</evidence>
<keyword evidence="3" id="KW-0812">Transmembrane</keyword>
<evidence type="ECO:0000259" key="8">
    <source>
        <dbReference type="PROSITE" id="PS51352"/>
    </source>
</evidence>
<dbReference type="GO" id="GO:0016209">
    <property type="term" value="F:antioxidant activity"/>
    <property type="evidence" value="ECO:0007669"/>
    <property type="project" value="InterPro"/>
</dbReference>
<keyword evidence="10" id="KW-1185">Reference proteome</keyword>
<comment type="caution">
    <text evidence="9">The sequence shown here is derived from an EMBL/GenBank/DDBJ whole genome shotgun (WGS) entry which is preliminary data.</text>
</comment>
<dbReference type="GO" id="GO:0017004">
    <property type="term" value="P:cytochrome complex assembly"/>
    <property type="evidence" value="ECO:0007669"/>
    <property type="project" value="UniProtKB-KW"/>
</dbReference>
<evidence type="ECO:0000256" key="2">
    <source>
        <dbReference type="ARBA" id="ARBA00022748"/>
    </source>
</evidence>
<keyword evidence="2" id="KW-0201">Cytochrome c-type biogenesis</keyword>
<comment type="subcellular location">
    <subcellularLocation>
        <location evidence="1">Cell envelope</location>
    </subcellularLocation>
</comment>
<dbReference type="CDD" id="cd02966">
    <property type="entry name" value="TlpA_like_family"/>
    <property type="match status" value="1"/>
</dbReference>
<sequence>MSRRHRAAVAAVVALCAVVAGCSRPGPVADTSPSDPLTRTFRKADRPAAPDISGGTLDGRTVRLSDYRGKVVLLNAWASTCGPCRVEAPELRRIQRAWKDRGVQVLGLDTDQNRGDGLAFQRDFRLGYPSLHDPAGRQALKLPRGLVNAQAIPFTVVVDPAGRIAAARSGQVTEAEVVKLIEPLLPAAREKASRS</sequence>
<dbReference type="RefSeq" id="WP_190013562.1">
    <property type="nucleotide sequence ID" value="NZ_BMUE01000002.1"/>
</dbReference>
<dbReference type="GO" id="GO:0016491">
    <property type="term" value="F:oxidoreductase activity"/>
    <property type="evidence" value="ECO:0007669"/>
    <property type="project" value="InterPro"/>
</dbReference>
<keyword evidence="7" id="KW-0732">Signal</keyword>
<evidence type="ECO:0000256" key="3">
    <source>
        <dbReference type="ARBA" id="ARBA00022968"/>
    </source>
</evidence>
<gene>
    <name evidence="9" type="ORF">GCM10010503_10670</name>
</gene>
<dbReference type="Gene3D" id="3.40.30.10">
    <property type="entry name" value="Glutaredoxin"/>
    <property type="match status" value="1"/>
</dbReference>
<feature type="signal peptide" evidence="7">
    <location>
        <begin position="1"/>
        <end position="22"/>
    </location>
</feature>
<feature type="chain" id="PRO_5039459464" description="Thioredoxin domain-containing protein" evidence="7">
    <location>
        <begin position="23"/>
        <end position="195"/>
    </location>
</feature>
<dbReference type="SUPFAM" id="SSF52833">
    <property type="entry name" value="Thioredoxin-like"/>
    <property type="match status" value="1"/>
</dbReference>
<evidence type="ECO:0000256" key="5">
    <source>
        <dbReference type="ARBA" id="ARBA00023284"/>
    </source>
</evidence>
<keyword evidence="3" id="KW-0735">Signal-anchor</keyword>
<evidence type="ECO:0000256" key="6">
    <source>
        <dbReference type="SAM" id="MobiDB-lite"/>
    </source>
</evidence>
<dbReference type="EMBL" id="BMUE01000002">
    <property type="protein sequence ID" value="GGW36625.1"/>
    <property type="molecule type" value="Genomic_DNA"/>
</dbReference>
<accession>A0A918IX96</accession>
<protein>
    <recommendedName>
        <fullName evidence="8">Thioredoxin domain-containing protein</fullName>
    </recommendedName>
</protein>
<dbReference type="PROSITE" id="PS51352">
    <property type="entry name" value="THIOREDOXIN_2"/>
    <property type="match status" value="1"/>
</dbReference>
<dbReference type="InterPro" id="IPR050553">
    <property type="entry name" value="Thioredoxin_ResA/DsbE_sf"/>
</dbReference>
<dbReference type="InterPro" id="IPR013766">
    <property type="entry name" value="Thioredoxin_domain"/>
</dbReference>
<dbReference type="PROSITE" id="PS51257">
    <property type="entry name" value="PROKAR_LIPOPROTEIN"/>
    <property type="match status" value="1"/>
</dbReference>
<name>A0A918IX96_9ACTN</name>
<reference evidence="9" key="2">
    <citation type="submission" date="2020-09" db="EMBL/GenBank/DDBJ databases">
        <authorList>
            <person name="Sun Q."/>
            <person name="Ohkuma M."/>
        </authorList>
    </citation>
    <scope>NUCLEOTIDE SEQUENCE</scope>
    <source>
        <strain evidence="9">JCM 4490</strain>
    </source>
</reference>
<feature type="region of interest" description="Disordered" evidence="6">
    <location>
        <begin position="27"/>
        <end position="54"/>
    </location>
</feature>
<dbReference type="InterPro" id="IPR000866">
    <property type="entry name" value="AhpC/TSA"/>
</dbReference>
<dbReference type="Proteomes" id="UP000620224">
    <property type="component" value="Unassembled WGS sequence"/>
</dbReference>
<dbReference type="PANTHER" id="PTHR42852">
    <property type="entry name" value="THIOL:DISULFIDE INTERCHANGE PROTEIN DSBE"/>
    <property type="match status" value="1"/>
</dbReference>
<reference evidence="9" key="1">
    <citation type="journal article" date="2014" name="Int. J. Syst. Evol. Microbiol.">
        <title>Complete genome sequence of Corynebacterium casei LMG S-19264T (=DSM 44701T), isolated from a smear-ripened cheese.</title>
        <authorList>
            <consortium name="US DOE Joint Genome Institute (JGI-PGF)"/>
            <person name="Walter F."/>
            <person name="Albersmeier A."/>
            <person name="Kalinowski J."/>
            <person name="Ruckert C."/>
        </authorList>
    </citation>
    <scope>NUCLEOTIDE SEQUENCE</scope>
    <source>
        <strain evidence="9">JCM 4490</strain>
    </source>
</reference>
<keyword evidence="5" id="KW-0676">Redox-active center</keyword>
<proteinExistence type="predicted"/>
<dbReference type="PANTHER" id="PTHR42852:SF6">
    <property type="entry name" value="THIOL:DISULFIDE INTERCHANGE PROTEIN DSBE"/>
    <property type="match status" value="1"/>
</dbReference>
<dbReference type="AlphaFoldDB" id="A0A918IX96"/>
<keyword evidence="4" id="KW-1015">Disulfide bond</keyword>
<dbReference type="GO" id="GO:0030313">
    <property type="term" value="C:cell envelope"/>
    <property type="evidence" value="ECO:0007669"/>
    <property type="project" value="UniProtKB-SubCell"/>
</dbReference>
<feature type="domain" description="Thioredoxin" evidence="8">
    <location>
        <begin position="43"/>
        <end position="186"/>
    </location>
</feature>
<dbReference type="Pfam" id="PF00578">
    <property type="entry name" value="AhpC-TSA"/>
    <property type="match status" value="1"/>
</dbReference>
<organism evidence="9 10">
    <name type="scientific">Streptomyces lucensis JCM 4490</name>
    <dbReference type="NCBI Taxonomy" id="1306176"/>
    <lineage>
        <taxon>Bacteria</taxon>
        <taxon>Bacillati</taxon>
        <taxon>Actinomycetota</taxon>
        <taxon>Actinomycetes</taxon>
        <taxon>Kitasatosporales</taxon>
        <taxon>Streptomycetaceae</taxon>
        <taxon>Streptomyces</taxon>
    </lineage>
</organism>
<evidence type="ECO:0000256" key="7">
    <source>
        <dbReference type="SAM" id="SignalP"/>
    </source>
</evidence>
<evidence type="ECO:0000256" key="1">
    <source>
        <dbReference type="ARBA" id="ARBA00004196"/>
    </source>
</evidence>
<evidence type="ECO:0000313" key="9">
    <source>
        <dbReference type="EMBL" id="GGW36625.1"/>
    </source>
</evidence>
<evidence type="ECO:0000256" key="4">
    <source>
        <dbReference type="ARBA" id="ARBA00023157"/>
    </source>
</evidence>